<evidence type="ECO:0000256" key="2">
    <source>
        <dbReference type="ARBA" id="ARBA00022448"/>
    </source>
</evidence>
<dbReference type="OrthoDB" id="157184at2"/>
<feature type="transmembrane region" description="Helical" evidence="7">
    <location>
        <begin position="76"/>
        <end position="100"/>
    </location>
</feature>
<organism evidence="9 10">
    <name type="scientific">Vallitalea guaymasensis</name>
    <dbReference type="NCBI Taxonomy" id="1185412"/>
    <lineage>
        <taxon>Bacteria</taxon>
        <taxon>Bacillati</taxon>
        <taxon>Bacillota</taxon>
        <taxon>Clostridia</taxon>
        <taxon>Lachnospirales</taxon>
        <taxon>Vallitaleaceae</taxon>
        <taxon>Vallitalea</taxon>
    </lineage>
</organism>
<evidence type="ECO:0000256" key="5">
    <source>
        <dbReference type="ARBA" id="ARBA00022989"/>
    </source>
</evidence>
<comment type="similarity">
    <text evidence="7">Belongs to the binding-protein-dependent transport system permease family.</text>
</comment>
<evidence type="ECO:0000256" key="3">
    <source>
        <dbReference type="ARBA" id="ARBA00022475"/>
    </source>
</evidence>
<dbReference type="SUPFAM" id="SSF161098">
    <property type="entry name" value="MetI-like"/>
    <property type="match status" value="1"/>
</dbReference>
<sequence>MIKVKKKVNGSSVFDVFNIVFMILLCVVTVYPFLNQLALSLNTGSNASFGGVTIFPREFTMDNFKTLITNPSIKDAIIVSVTRVIAGTAIGLVVTTSAAYAMTCRKLPGKSVFIWFLLLPMFINAGIIPNFILFRKLHLINNFLVYIIPGSFVFYNMIIIRTFMQGIPKSLEESAYLDGANEIQILFKVILPLCKPVMATICLWVAVGHWNDWMSNLLYITKNHLNTLQYILLKVVKESEMTQSISETAALTGKAVAKPTPETVRAATIVLTTLPIIMLYPFLQKYFVKGVTIGAIKE</sequence>
<dbReference type="EMBL" id="CP058561">
    <property type="protein sequence ID" value="QUH29788.1"/>
    <property type="molecule type" value="Genomic_DNA"/>
</dbReference>
<comment type="subcellular location">
    <subcellularLocation>
        <location evidence="1 7">Cell membrane</location>
        <topology evidence="1 7">Multi-pass membrane protein</topology>
    </subcellularLocation>
</comment>
<dbReference type="Proteomes" id="UP000677305">
    <property type="component" value="Chromosome"/>
</dbReference>
<dbReference type="GO" id="GO:0005886">
    <property type="term" value="C:plasma membrane"/>
    <property type="evidence" value="ECO:0007669"/>
    <property type="project" value="UniProtKB-SubCell"/>
</dbReference>
<dbReference type="AlphaFoldDB" id="A0A8J8MBL9"/>
<dbReference type="KEGG" id="vgu:HYG85_13075"/>
<keyword evidence="5 7" id="KW-1133">Transmembrane helix</keyword>
<dbReference type="RefSeq" id="WP_113673373.1">
    <property type="nucleotide sequence ID" value="NZ_CAJXUH010000009.1"/>
</dbReference>
<feature type="transmembrane region" description="Helical" evidence="7">
    <location>
        <begin position="185"/>
        <end position="207"/>
    </location>
</feature>
<gene>
    <name evidence="9" type="ORF">HYG85_13075</name>
</gene>
<keyword evidence="3" id="KW-1003">Cell membrane</keyword>
<evidence type="ECO:0000313" key="10">
    <source>
        <dbReference type="Proteomes" id="UP000677305"/>
    </source>
</evidence>
<dbReference type="Pfam" id="PF00528">
    <property type="entry name" value="BPD_transp_1"/>
    <property type="match status" value="1"/>
</dbReference>
<dbReference type="InterPro" id="IPR035906">
    <property type="entry name" value="MetI-like_sf"/>
</dbReference>
<evidence type="ECO:0000259" key="8">
    <source>
        <dbReference type="PROSITE" id="PS50928"/>
    </source>
</evidence>
<dbReference type="PROSITE" id="PS50928">
    <property type="entry name" value="ABC_TM1"/>
    <property type="match status" value="1"/>
</dbReference>
<keyword evidence="4 7" id="KW-0812">Transmembrane</keyword>
<feature type="transmembrane region" description="Helical" evidence="7">
    <location>
        <begin position="144"/>
        <end position="164"/>
    </location>
</feature>
<protein>
    <submittedName>
        <fullName evidence="9">Carbohydrate ABC transporter permease</fullName>
    </submittedName>
</protein>
<dbReference type="Gene3D" id="1.10.3720.10">
    <property type="entry name" value="MetI-like"/>
    <property type="match status" value="1"/>
</dbReference>
<proteinExistence type="inferred from homology"/>
<keyword evidence="10" id="KW-1185">Reference proteome</keyword>
<name>A0A8J8MBL9_9FIRM</name>
<dbReference type="PANTHER" id="PTHR43744:SF9">
    <property type="entry name" value="POLYGALACTURONAN_RHAMNOGALACTURONAN TRANSPORT SYSTEM PERMEASE PROTEIN YTCP"/>
    <property type="match status" value="1"/>
</dbReference>
<accession>A0A8J8MBL9</accession>
<feature type="transmembrane region" description="Helical" evidence="7">
    <location>
        <begin position="264"/>
        <end position="283"/>
    </location>
</feature>
<evidence type="ECO:0000256" key="4">
    <source>
        <dbReference type="ARBA" id="ARBA00022692"/>
    </source>
</evidence>
<evidence type="ECO:0000256" key="6">
    <source>
        <dbReference type="ARBA" id="ARBA00023136"/>
    </source>
</evidence>
<dbReference type="CDD" id="cd06261">
    <property type="entry name" value="TM_PBP2"/>
    <property type="match status" value="1"/>
</dbReference>
<evidence type="ECO:0000313" key="9">
    <source>
        <dbReference type="EMBL" id="QUH29788.1"/>
    </source>
</evidence>
<feature type="transmembrane region" description="Helical" evidence="7">
    <location>
        <begin position="112"/>
        <end position="132"/>
    </location>
</feature>
<feature type="transmembrane region" description="Helical" evidence="7">
    <location>
        <begin position="12"/>
        <end position="34"/>
    </location>
</feature>
<dbReference type="GO" id="GO:0055085">
    <property type="term" value="P:transmembrane transport"/>
    <property type="evidence" value="ECO:0007669"/>
    <property type="project" value="InterPro"/>
</dbReference>
<feature type="domain" description="ABC transmembrane type-1" evidence="8">
    <location>
        <begin position="73"/>
        <end position="282"/>
    </location>
</feature>
<reference evidence="9 10" key="1">
    <citation type="submission" date="2020-07" db="EMBL/GenBank/DDBJ databases">
        <title>Vallitalea guaymasensis genome.</title>
        <authorList>
            <person name="Postec A."/>
        </authorList>
    </citation>
    <scope>NUCLEOTIDE SEQUENCE [LARGE SCALE GENOMIC DNA]</scope>
    <source>
        <strain evidence="9 10">Ra1766G1</strain>
    </source>
</reference>
<dbReference type="PANTHER" id="PTHR43744">
    <property type="entry name" value="ABC TRANSPORTER PERMEASE PROTEIN MG189-RELATED-RELATED"/>
    <property type="match status" value="1"/>
</dbReference>
<evidence type="ECO:0000256" key="7">
    <source>
        <dbReference type="RuleBase" id="RU363032"/>
    </source>
</evidence>
<keyword evidence="6 7" id="KW-0472">Membrane</keyword>
<dbReference type="InterPro" id="IPR000515">
    <property type="entry name" value="MetI-like"/>
</dbReference>
<keyword evidence="2 7" id="KW-0813">Transport</keyword>
<evidence type="ECO:0000256" key="1">
    <source>
        <dbReference type="ARBA" id="ARBA00004651"/>
    </source>
</evidence>